<keyword evidence="6" id="KW-0479">Metal-binding</keyword>
<evidence type="ECO:0000256" key="6">
    <source>
        <dbReference type="ARBA" id="ARBA00022723"/>
    </source>
</evidence>
<keyword evidence="2" id="KW-0639">Primosome</keyword>
<evidence type="ECO:0000256" key="1">
    <source>
        <dbReference type="ARBA" id="ARBA00022478"/>
    </source>
</evidence>
<dbReference type="InterPro" id="IPR036977">
    <property type="entry name" value="DNA_primase_Znf_CHC2"/>
</dbReference>
<dbReference type="GO" id="GO:0008270">
    <property type="term" value="F:zinc ion binding"/>
    <property type="evidence" value="ECO:0007669"/>
    <property type="project" value="UniProtKB-KW"/>
</dbReference>
<dbReference type="InterPro" id="IPR002694">
    <property type="entry name" value="Znf_CHC2"/>
</dbReference>
<evidence type="ECO:0000256" key="4">
    <source>
        <dbReference type="ARBA" id="ARBA00022695"/>
    </source>
</evidence>
<dbReference type="PANTHER" id="PTHR30313">
    <property type="entry name" value="DNA PRIMASE"/>
    <property type="match status" value="1"/>
</dbReference>
<evidence type="ECO:0000256" key="5">
    <source>
        <dbReference type="ARBA" id="ARBA00022705"/>
    </source>
</evidence>
<dbReference type="Gene3D" id="3.40.1360.10">
    <property type="match status" value="1"/>
</dbReference>
<name>A0A6J5NF78_9CAUD</name>
<dbReference type="GO" id="GO:0003677">
    <property type="term" value="F:DNA binding"/>
    <property type="evidence" value="ECO:0007669"/>
    <property type="project" value="InterPro"/>
</dbReference>
<evidence type="ECO:0000256" key="2">
    <source>
        <dbReference type="ARBA" id="ARBA00022515"/>
    </source>
</evidence>
<dbReference type="PANTHER" id="PTHR30313:SF2">
    <property type="entry name" value="DNA PRIMASE"/>
    <property type="match status" value="1"/>
</dbReference>
<evidence type="ECO:0000256" key="9">
    <source>
        <dbReference type="ARBA" id="ARBA00023163"/>
    </source>
</evidence>
<keyword evidence="9" id="KW-0804">Transcription</keyword>
<dbReference type="SUPFAM" id="SSF57783">
    <property type="entry name" value="Zinc beta-ribbon"/>
    <property type="match status" value="1"/>
</dbReference>
<evidence type="ECO:0000256" key="3">
    <source>
        <dbReference type="ARBA" id="ARBA00022679"/>
    </source>
</evidence>
<dbReference type="SMART" id="SM00400">
    <property type="entry name" value="ZnF_CHCC"/>
    <property type="match status" value="1"/>
</dbReference>
<feature type="domain" description="Zinc finger CHC2-type" evidence="10">
    <location>
        <begin position="30"/>
        <end position="85"/>
    </location>
</feature>
<protein>
    <submittedName>
        <fullName evidence="12">DNA primase</fullName>
    </submittedName>
</protein>
<dbReference type="GO" id="GO:0003899">
    <property type="term" value="F:DNA-directed RNA polymerase activity"/>
    <property type="evidence" value="ECO:0007669"/>
    <property type="project" value="InterPro"/>
</dbReference>
<reference evidence="12" key="1">
    <citation type="submission" date="2020-04" db="EMBL/GenBank/DDBJ databases">
        <authorList>
            <person name="Chiriac C."/>
            <person name="Salcher M."/>
            <person name="Ghai R."/>
            <person name="Kavagutti S V."/>
        </authorList>
    </citation>
    <scope>NUCLEOTIDE SEQUENCE</scope>
</reference>
<dbReference type="Pfam" id="PF01807">
    <property type="entry name" value="Zn_ribbon_DnaG"/>
    <property type="match status" value="1"/>
</dbReference>
<proteinExistence type="predicted"/>
<gene>
    <name evidence="12" type="ORF">UFOVP694_17</name>
</gene>
<dbReference type="GO" id="GO:0006269">
    <property type="term" value="P:DNA replication, synthesis of primer"/>
    <property type="evidence" value="ECO:0007669"/>
    <property type="project" value="UniProtKB-KW"/>
</dbReference>
<keyword evidence="5" id="KW-0235">DNA replication</keyword>
<organism evidence="12">
    <name type="scientific">uncultured Caudovirales phage</name>
    <dbReference type="NCBI Taxonomy" id="2100421"/>
    <lineage>
        <taxon>Viruses</taxon>
        <taxon>Duplodnaviria</taxon>
        <taxon>Heunggongvirae</taxon>
        <taxon>Uroviricota</taxon>
        <taxon>Caudoviricetes</taxon>
        <taxon>Peduoviridae</taxon>
        <taxon>Maltschvirus</taxon>
        <taxon>Maltschvirus maltsch</taxon>
    </lineage>
</organism>
<dbReference type="Pfam" id="PF13155">
    <property type="entry name" value="Toprim_2"/>
    <property type="match status" value="1"/>
</dbReference>
<feature type="domain" description="Toprim" evidence="11">
    <location>
        <begin position="202"/>
        <end position="272"/>
    </location>
</feature>
<evidence type="ECO:0000313" key="12">
    <source>
        <dbReference type="EMBL" id="CAB4157342.1"/>
    </source>
</evidence>
<keyword evidence="1" id="KW-0240">DNA-directed RNA polymerase</keyword>
<dbReference type="InterPro" id="IPR034151">
    <property type="entry name" value="TOPRIM_DnaG_bac"/>
</dbReference>
<evidence type="ECO:0000256" key="7">
    <source>
        <dbReference type="ARBA" id="ARBA00022771"/>
    </source>
</evidence>
<dbReference type="GO" id="GO:0000428">
    <property type="term" value="C:DNA-directed RNA polymerase complex"/>
    <property type="evidence" value="ECO:0007669"/>
    <property type="project" value="UniProtKB-KW"/>
</dbReference>
<keyword evidence="8" id="KW-0862">Zinc</keyword>
<evidence type="ECO:0000259" key="10">
    <source>
        <dbReference type="SMART" id="SM00400"/>
    </source>
</evidence>
<keyword evidence="3" id="KW-0808">Transferase</keyword>
<keyword evidence="4" id="KW-0548">Nucleotidyltransferase</keyword>
<accession>A0A6J5NF78</accession>
<evidence type="ECO:0000259" key="11">
    <source>
        <dbReference type="SMART" id="SM00493"/>
    </source>
</evidence>
<dbReference type="EMBL" id="LR796651">
    <property type="protein sequence ID" value="CAB4157342.1"/>
    <property type="molecule type" value="Genomic_DNA"/>
</dbReference>
<evidence type="ECO:0000256" key="8">
    <source>
        <dbReference type="ARBA" id="ARBA00022833"/>
    </source>
</evidence>
<dbReference type="InterPro" id="IPR050219">
    <property type="entry name" value="DnaG_primase"/>
</dbReference>
<dbReference type="CDD" id="cd03364">
    <property type="entry name" value="TOPRIM_DnaG_primases"/>
    <property type="match status" value="1"/>
</dbReference>
<dbReference type="SUPFAM" id="SSF56731">
    <property type="entry name" value="DNA primase core"/>
    <property type="match status" value="1"/>
</dbReference>
<dbReference type="SMART" id="SM00493">
    <property type="entry name" value="TOPRIM"/>
    <property type="match status" value="1"/>
</dbReference>
<dbReference type="Gene3D" id="3.90.580.10">
    <property type="entry name" value="Zinc finger, CHC2-type domain"/>
    <property type="match status" value="1"/>
</dbReference>
<dbReference type="InterPro" id="IPR006171">
    <property type="entry name" value="TOPRIM_dom"/>
</dbReference>
<keyword evidence="7" id="KW-0863">Zinc-finger</keyword>
<sequence length="307" mass="34748">MAKELYTTQQIHRVLTGAGIDIEAEYGTDYIIFCPYHNNNRTPAGEVSKESGLFFCFGCQTTRSLIELIMHMTNRTYFETIRFIKSKETETDIESVINKALHNIPDFVQYDELLIKRLNKQALDSPRAMNYFESRKITKESVVKFDLGFSEKQDSVVIPMQSPDGMSIGFVARTIEGKEFKNTPGLPKSKILFNLHRVKASKTVYVVESSFDAIRLDQVGFPAVATLGANVSSSQIELLKRYFTGIVLVADNDDAGTIMSERLTEKMGNLVTIVKPDQGYKDIGDMTDDQIRKLEFQFDNVIDSMLK</sequence>